<keyword evidence="2" id="KW-1185">Reference proteome</keyword>
<dbReference type="Proteomes" id="UP000692954">
    <property type="component" value="Unassembled WGS sequence"/>
</dbReference>
<dbReference type="AlphaFoldDB" id="A0A8S1RPH2"/>
<name>A0A8S1RPH2_9CILI</name>
<evidence type="ECO:0000313" key="2">
    <source>
        <dbReference type="Proteomes" id="UP000692954"/>
    </source>
</evidence>
<evidence type="ECO:0000313" key="1">
    <source>
        <dbReference type="EMBL" id="CAD8129242.1"/>
    </source>
</evidence>
<gene>
    <name evidence="1" type="ORF">PSON_ATCC_30995.1.T2120003</name>
</gene>
<sequence>MMNIQSKEYIFVICSRQQQFIIWIIIRRIWNFSYNILHFCQELQYYELYRDDIAVVGGRWNIGSYSFAN</sequence>
<dbReference type="EMBL" id="CAJJDN010000212">
    <property type="protein sequence ID" value="CAD8129242.1"/>
    <property type="molecule type" value="Genomic_DNA"/>
</dbReference>
<organism evidence="1 2">
    <name type="scientific">Paramecium sonneborni</name>
    <dbReference type="NCBI Taxonomy" id="65129"/>
    <lineage>
        <taxon>Eukaryota</taxon>
        <taxon>Sar</taxon>
        <taxon>Alveolata</taxon>
        <taxon>Ciliophora</taxon>
        <taxon>Intramacronucleata</taxon>
        <taxon>Oligohymenophorea</taxon>
        <taxon>Peniculida</taxon>
        <taxon>Parameciidae</taxon>
        <taxon>Paramecium</taxon>
    </lineage>
</organism>
<proteinExistence type="predicted"/>
<reference evidence="1" key="1">
    <citation type="submission" date="2021-01" db="EMBL/GenBank/DDBJ databases">
        <authorList>
            <consortium name="Genoscope - CEA"/>
            <person name="William W."/>
        </authorList>
    </citation>
    <scope>NUCLEOTIDE SEQUENCE</scope>
</reference>
<protein>
    <submittedName>
        <fullName evidence="1">Uncharacterized protein</fullName>
    </submittedName>
</protein>
<accession>A0A8S1RPH2</accession>
<comment type="caution">
    <text evidence="1">The sequence shown here is derived from an EMBL/GenBank/DDBJ whole genome shotgun (WGS) entry which is preliminary data.</text>
</comment>